<dbReference type="Gene3D" id="1.10.1330.10">
    <property type="entry name" value="Dockerin domain"/>
    <property type="match status" value="1"/>
</dbReference>
<evidence type="ECO:0000313" key="2">
    <source>
        <dbReference type="Proteomes" id="UP000034406"/>
    </source>
</evidence>
<sequence>MTNDVNSSIWYDFSKYPLLPGDIMAGNSEGQDGLVNGMDFARMKALAITHETWGEGQFRNGDLDGNCQYNSRDITLLKNSLNEKLDILY</sequence>
<dbReference type="AlphaFoldDB" id="A0A0G0K0Y0"/>
<dbReference type="InterPro" id="IPR002105">
    <property type="entry name" value="Dockerin_1_rpt"/>
</dbReference>
<dbReference type="GO" id="GO:0004553">
    <property type="term" value="F:hydrolase activity, hydrolyzing O-glycosyl compounds"/>
    <property type="evidence" value="ECO:0007669"/>
    <property type="project" value="InterPro"/>
</dbReference>
<dbReference type="Pfam" id="PF00404">
    <property type="entry name" value="Dockerin_1"/>
    <property type="match status" value="1"/>
</dbReference>
<organism evidence="1 2">
    <name type="scientific">Candidatus Shapirobacteria bacterium GW2011_GWE2_38_30</name>
    <dbReference type="NCBI Taxonomy" id="1618490"/>
    <lineage>
        <taxon>Bacteria</taxon>
        <taxon>Candidatus Shapironibacteriota</taxon>
    </lineage>
</organism>
<comment type="caution">
    <text evidence="1">The sequence shown here is derived from an EMBL/GenBank/DDBJ whole genome shotgun (WGS) entry which is preliminary data.</text>
</comment>
<dbReference type="STRING" id="1618490.US90_C0019G0007"/>
<proteinExistence type="predicted"/>
<evidence type="ECO:0008006" key="3">
    <source>
        <dbReference type="Google" id="ProtNLM"/>
    </source>
</evidence>
<reference evidence="1 2" key="1">
    <citation type="journal article" date="2015" name="Nature">
        <title>rRNA introns, odd ribosomes, and small enigmatic genomes across a large radiation of phyla.</title>
        <authorList>
            <person name="Brown C.T."/>
            <person name="Hug L.A."/>
            <person name="Thomas B.C."/>
            <person name="Sharon I."/>
            <person name="Castelle C.J."/>
            <person name="Singh A."/>
            <person name="Wilkins M.J."/>
            <person name="Williams K.H."/>
            <person name="Banfield J.F."/>
        </authorList>
    </citation>
    <scope>NUCLEOTIDE SEQUENCE [LARGE SCALE GENOMIC DNA]</scope>
</reference>
<protein>
    <recommendedName>
        <fullName evidence="3">Dockerin domain-containing protein</fullName>
    </recommendedName>
</protein>
<dbReference type="Proteomes" id="UP000034406">
    <property type="component" value="Unassembled WGS sequence"/>
</dbReference>
<evidence type="ECO:0000313" key="1">
    <source>
        <dbReference type="EMBL" id="KKQ69085.1"/>
    </source>
</evidence>
<dbReference type="EMBL" id="LBUT01000019">
    <property type="protein sequence ID" value="KKQ69085.1"/>
    <property type="molecule type" value="Genomic_DNA"/>
</dbReference>
<dbReference type="InterPro" id="IPR036439">
    <property type="entry name" value="Dockerin_dom_sf"/>
</dbReference>
<gene>
    <name evidence="1" type="ORF">US90_C0019G0007</name>
</gene>
<accession>A0A0G0K0Y0</accession>
<dbReference type="GO" id="GO:0000272">
    <property type="term" value="P:polysaccharide catabolic process"/>
    <property type="evidence" value="ECO:0007669"/>
    <property type="project" value="InterPro"/>
</dbReference>
<dbReference type="SUPFAM" id="SSF63446">
    <property type="entry name" value="Type I dockerin domain"/>
    <property type="match status" value="1"/>
</dbReference>
<name>A0A0G0K0Y0_9BACT</name>